<dbReference type="Gene3D" id="3.40.630.30">
    <property type="match status" value="1"/>
</dbReference>
<dbReference type="SUPFAM" id="SSF55729">
    <property type="entry name" value="Acyl-CoA N-acyltransferases (Nat)"/>
    <property type="match status" value="1"/>
</dbReference>
<dbReference type="PROSITE" id="PS51186">
    <property type="entry name" value="GNAT"/>
    <property type="match status" value="1"/>
</dbReference>
<evidence type="ECO:0000313" key="4">
    <source>
        <dbReference type="EMBL" id="TKC18892.1"/>
    </source>
</evidence>
<dbReference type="Pfam" id="PF00583">
    <property type="entry name" value="Acetyltransf_1"/>
    <property type="match status" value="1"/>
</dbReference>
<dbReference type="PANTHER" id="PTHR43877">
    <property type="entry name" value="AMINOALKYLPHOSPHONATE N-ACETYLTRANSFERASE-RELATED-RELATED"/>
    <property type="match status" value="1"/>
</dbReference>
<name>A0A4U1D8R0_9BACI</name>
<dbReference type="InterPro" id="IPR000182">
    <property type="entry name" value="GNAT_dom"/>
</dbReference>
<evidence type="ECO:0000256" key="2">
    <source>
        <dbReference type="ARBA" id="ARBA00023315"/>
    </source>
</evidence>
<keyword evidence="5" id="KW-1185">Reference proteome</keyword>
<organism evidence="4 5">
    <name type="scientific">Robertmurraya kyonggiensis</name>
    <dbReference type="NCBI Taxonomy" id="1037680"/>
    <lineage>
        <taxon>Bacteria</taxon>
        <taxon>Bacillati</taxon>
        <taxon>Bacillota</taxon>
        <taxon>Bacilli</taxon>
        <taxon>Bacillales</taxon>
        <taxon>Bacillaceae</taxon>
        <taxon>Robertmurraya</taxon>
    </lineage>
</organism>
<dbReference type="InterPro" id="IPR016181">
    <property type="entry name" value="Acyl_CoA_acyltransferase"/>
</dbReference>
<gene>
    <name evidence="4" type="ORF">FA727_04890</name>
</gene>
<comment type="caution">
    <text evidence="4">The sequence shown here is derived from an EMBL/GenBank/DDBJ whole genome shotgun (WGS) entry which is preliminary data.</text>
</comment>
<keyword evidence="1 4" id="KW-0808">Transferase</keyword>
<dbReference type="OrthoDB" id="3389160at2"/>
<feature type="domain" description="N-acetyltransferase" evidence="3">
    <location>
        <begin position="3"/>
        <end position="168"/>
    </location>
</feature>
<evidence type="ECO:0000256" key="1">
    <source>
        <dbReference type="ARBA" id="ARBA00022679"/>
    </source>
</evidence>
<dbReference type="Proteomes" id="UP000307756">
    <property type="component" value="Unassembled WGS sequence"/>
</dbReference>
<reference evidence="4 5" key="1">
    <citation type="journal article" date="2011" name="J. Microbiol.">
        <title>Bacillus kyonggiensis sp. nov., isolated from soil of a lettuce field.</title>
        <authorList>
            <person name="Dong K."/>
            <person name="Lee S."/>
        </authorList>
    </citation>
    <scope>NUCLEOTIDE SEQUENCE [LARGE SCALE GENOMIC DNA]</scope>
    <source>
        <strain evidence="4 5">NB22</strain>
    </source>
</reference>
<dbReference type="AlphaFoldDB" id="A0A4U1D8R0"/>
<dbReference type="CDD" id="cd04301">
    <property type="entry name" value="NAT_SF"/>
    <property type="match status" value="1"/>
</dbReference>
<dbReference type="GO" id="GO:0016747">
    <property type="term" value="F:acyltransferase activity, transferring groups other than amino-acyl groups"/>
    <property type="evidence" value="ECO:0007669"/>
    <property type="project" value="InterPro"/>
</dbReference>
<evidence type="ECO:0000259" key="3">
    <source>
        <dbReference type="PROSITE" id="PS51186"/>
    </source>
</evidence>
<dbReference type="InterPro" id="IPR050832">
    <property type="entry name" value="Bact_Acetyltransf"/>
</dbReference>
<accession>A0A4U1D8R0</accession>
<dbReference type="EMBL" id="SWBM01000001">
    <property type="protein sequence ID" value="TKC18892.1"/>
    <property type="molecule type" value="Genomic_DNA"/>
</dbReference>
<keyword evidence="2" id="KW-0012">Acyltransferase</keyword>
<dbReference type="RefSeq" id="WP_136829592.1">
    <property type="nucleotide sequence ID" value="NZ_SWBM01000001.1"/>
</dbReference>
<sequence length="168" mass="19043">MDPNIRIIEVQSVNEYVNELSQLLKEVVDLGASIGFLPPLSLVAARHYWENVLEPGVILYVAMKNGKIAGTIQLHLCQKQNGLHRAEIAKLLTHPEYRRNGIARALLKEAEDRAKTEERSLLVLDTREGDPSNRLYISVGYIEAGKIPFYCISENGQLDPTVIYYKYF</sequence>
<protein>
    <submittedName>
        <fullName evidence="4">GNAT family N-acetyltransferase</fullName>
    </submittedName>
</protein>
<evidence type="ECO:0000313" key="5">
    <source>
        <dbReference type="Proteomes" id="UP000307756"/>
    </source>
</evidence>
<proteinExistence type="predicted"/>